<dbReference type="AlphaFoldDB" id="A0A1H2A728"/>
<organism evidence="1 2">
    <name type="scientific">Pseudomonas prosekii</name>
    <dbReference type="NCBI Taxonomy" id="1148509"/>
    <lineage>
        <taxon>Bacteria</taxon>
        <taxon>Pseudomonadati</taxon>
        <taxon>Pseudomonadota</taxon>
        <taxon>Gammaproteobacteria</taxon>
        <taxon>Pseudomonadales</taxon>
        <taxon>Pseudomonadaceae</taxon>
        <taxon>Pseudomonas</taxon>
    </lineage>
</organism>
<protein>
    <submittedName>
        <fullName evidence="1">Uncharacterized protein</fullName>
    </submittedName>
</protein>
<reference evidence="1 2" key="1">
    <citation type="submission" date="2016-10" db="EMBL/GenBank/DDBJ databases">
        <authorList>
            <person name="de Groot N.N."/>
        </authorList>
    </citation>
    <scope>NUCLEOTIDE SEQUENCE [LARGE SCALE GENOMIC DNA]</scope>
    <source>
        <strain evidence="1 2">LMG 26867</strain>
    </source>
</reference>
<accession>A0A1H2A728</accession>
<dbReference type="Proteomes" id="UP000198481">
    <property type="component" value="Chromosome I"/>
</dbReference>
<evidence type="ECO:0000313" key="1">
    <source>
        <dbReference type="EMBL" id="SDT41699.1"/>
    </source>
</evidence>
<dbReference type="EMBL" id="LT629762">
    <property type="protein sequence ID" value="SDT41699.1"/>
    <property type="molecule type" value="Genomic_DNA"/>
</dbReference>
<proteinExistence type="predicted"/>
<name>A0A1H2A728_9PSED</name>
<evidence type="ECO:0000313" key="2">
    <source>
        <dbReference type="Proteomes" id="UP000198481"/>
    </source>
</evidence>
<sequence length="187" mass="21382">MVVRKKVETIHLRVSATSKACLEGLANVMGKTSTRVLEELIAEAAEKCVIEGTDATIDVNLYSDGEWTLQKALQLAHIPEEPILKKLRTYFLADEAMSRKDCIFLEAILWSPDVFSGDTDIFLESERIFKNPVMEHPHDIRAFKIDLDEINRQMSSLEEFAEFRLKNKSVSPSYVEYLRMKEAKPKS</sequence>
<gene>
    <name evidence="1" type="ORF">SAMN05216222_4295</name>
</gene>